<reference evidence="2" key="1">
    <citation type="submission" date="2015-06" db="EMBL/GenBank/DDBJ databases">
        <title>Expansion of signal transduction pathways in fungi by whole-genome duplication.</title>
        <authorList>
            <consortium name="DOE Joint Genome Institute"/>
            <person name="Corrochano L.M."/>
            <person name="Kuo A."/>
            <person name="Marcet-Houben M."/>
            <person name="Polaino S."/>
            <person name="Salamov A."/>
            <person name="Villalobos J.M."/>
            <person name="Alvarez M.I."/>
            <person name="Avalos J."/>
            <person name="Benito E.P."/>
            <person name="Benoit I."/>
            <person name="Burger G."/>
            <person name="Camino L.P."/>
            <person name="Canovas D."/>
            <person name="Cerda-Olmedo E."/>
            <person name="Cheng J.-F."/>
            <person name="Dominguez A."/>
            <person name="Elias M."/>
            <person name="Eslava A.P."/>
            <person name="Glaser F."/>
            <person name="Grimwood J."/>
            <person name="Gutierrez G."/>
            <person name="Heitman J."/>
            <person name="Henrissat B."/>
            <person name="Iturriaga E.A."/>
            <person name="Lang B.F."/>
            <person name="Lavin J.L."/>
            <person name="Lee S."/>
            <person name="Li W."/>
            <person name="Lindquist E."/>
            <person name="Lopez-Garcia S."/>
            <person name="Luque E.M."/>
            <person name="Marcos A.T."/>
            <person name="Martin J."/>
            <person name="McCluskey K."/>
            <person name="Medina H.R."/>
            <person name="Miralles-Duran A."/>
            <person name="Miyazaki A."/>
            <person name="Munoz-Torres E."/>
            <person name="Oguiza J.A."/>
            <person name="Ohm R."/>
            <person name="Olmedo M."/>
            <person name="Orejas M."/>
            <person name="Ortiz-Castellanos L."/>
            <person name="Pisabarro A.G."/>
            <person name="Rodriguez-Romero J."/>
            <person name="Ruiz-Herrera J."/>
            <person name="Ruiz-Vazquez R."/>
            <person name="Sanz C."/>
            <person name="Schackwitz W."/>
            <person name="Schmutz J."/>
            <person name="Shahriari M."/>
            <person name="Shelest E."/>
            <person name="Silva-Franco F."/>
            <person name="Soanes D."/>
            <person name="Syed K."/>
            <person name="Tagua V.G."/>
            <person name="Talbot N.J."/>
            <person name="Thon M."/>
            <person name="De vries R.P."/>
            <person name="Wiebenga A."/>
            <person name="Yadav J.S."/>
            <person name="Braun E.L."/>
            <person name="Baker S."/>
            <person name="Garre V."/>
            <person name="Horwitz B."/>
            <person name="Torres-Martinez S."/>
            <person name="Idnurm A."/>
            <person name="Herrera-Estrella A."/>
            <person name="Gabaldon T."/>
            <person name="Grigoriev I.V."/>
        </authorList>
    </citation>
    <scope>NUCLEOTIDE SEQUENCE [LARGE SCALE GENOMIC DNA]</scope>
    <source>
        <strain evidence="2">NRRL 1555(-)</strain>
    </source>
</reference>
<evidence type="ECO:0000313" key="1">
    <source>
        <dbReference type="EMBL" id="OAD73873.1"/>
    </source>
</evidence>
<accession>A0A162UBM7</accession>
<evidence type="ECO:0000313" key="2">
    <source>
        <dbReference type="Proteomes" id="UP000077315"/>
    </source>
</evidence>
<dbReference type="InParanoid" id="A0A162UBM7"/>
<dbReference type="GeneID" id="29002259"/>
<organism evidence="1 2">
    <name type="scientific">Phycomyces blakesleeanus (strain ATCC 8743b / DSM 1359 / FGSC 10004 / NBRC 33097 / NRRL 1555)</name>
    <dbReference type="NCBI Taxonomy" id="763407"/>
    <lineage>
        <taxon>Eukaryota</taxon>
        <taxon>Fungi</taxon>
        <taxon>Fungi incertae sedis</taxon>
        <taxon>Mucoromycota</taxon>
        <taxon>Mucoromycotina</taxon>
        <taxon>Mucoromycetes</taxon>
        <taxon>Mucorales</taxon>
        <taxon>Phycomycetaceae</taxon>
        <taxon>Phycomyces</taxon>
    </lineage>
</organism>
<dbReference type="AlphaFoldDB" id="A0A162UBM7"/>
<sequence>MNLFVQQLCLIEQNTNIDFFSVYVLRELLDQTSFKGVNIDIGIFSSIDISINISLFLVKQVYALRGNLEIKHAYGVNIEILINKWFDTFGDFHPLKKREHLMWYWQFLNSLEHESKL</sequence>
<proteinExistence type="predicted"/>
<gene>
    <name evidence="1" type="ORF">PHYBLDRAFT_64828</name>
</gene>
<protein>
    <submittedName>
        <fullName evidence="1">Uncharacterized protein</fullName>
    </submittedName>
</protein>
<dbReference type="VEuPathDB" id="FungiDB:PHYBLDRAFT_64828"/>
<dbReference type="RefSeq" id="XP_018291913.1">
    <property type="nucleotide sequence ID" value="XM_018441353.1"/>
</dbReference>
<name>A0A162UBM7_PHYB8</name>
<keyword evidence="2" id="KW-1185">Reference proteome</keyword>
<dbReference type="Proteomes" id="UP000077315">
    <property type="component" value="Unassembled WGS sequence"/>
</dbReference>
<dbReference type="EMBL" id="KV440980">
    <property type="protein sequence ID" value="OAD73873.1"/>
    <property type="molecule type" value="Genomic_DNA"/>
</dbReference>